<gene>
    <name evidence="1" type="ORF">CSSPTR1EN2_LOCUS16179</name>
</gene>
<reference evidence="1" key="1">
    <citation type="submission" date="2024-02" db="EMBL/GenBank/DDBJ databases">
        <authorList>
            <consortium name="ELIXIR-Norway"/>
            <consortium name="Elixir Norway"/>
        </authorList>
    </citation>
    <scope>NUCLEOTIDE SEQUENCE</scope>
</reference>
<accession>A0ABP0UI73</accession>
<protein>
    <submittedName>
        <fullName evidence="1">Uncharacterized protein</fullName>
    </submittedName>
</protein>
<dbReference type="Proteomes" id="UP001497512">
    <property type="component" value="Chromosome 4"/>
</dbReference>
<name>A0ABP0UI73_9BRYO</name>
<evidence type="ECO:0000313" key="2">
    <source>
        <dbReference type="Proteomes" id="UP001497512"/>
    </source>
</evidence>
<sequence length="76" mass="8546">MKVISSFVGDIHKVINTLILIIFVCCRFHFSLKSLNHTVLMPGISCWQGQSLFTSSPLNIFVSEKDGLTVYDKTLL</sequence>
<keyword evidence="2" id="KW-1185">Reference proteome</keyword>
<proteinExistence type="predicted"/>
<dbReference type="EMBL" id="OZ019896">
    <property type="protein sequence ID" value="CAK9222560.1"/>
    <property type="molecule type" value="Genomic_DNA"/>
</dbReference>
<organism evidence="1 2">
    <name type="scientific">Sphagnum troendelagicum</name>
    <dbReference type="NCBI Taxonomy" id="128251"/>
    <lineage>
        <taxon>Eukaryota</taxon>
        <taxon>Viridiplantae</taxon>
        <taxon>Streptophyta</taxon>
        <taxon>Embryophyta</taxon>
        <taxon>Bryophyta</taxon>
        <taxon>Sphagnophytina</taxon>
        <taxon>Sphagnopsida</taxon>
        <taxon>Sphagnales</taxon>
        <taxon>Sphagnaceae</taxon>
        <taxon>Sphagnum</taxon>
    </lineage>
</organism>
<evidence type="ECO:0000313" key="1">
    <source>
        <dbReference type="EMBL" id="CAK9222560.1"/>
    </source>
</evidence>